<gene>
    <name evidence="4" type="ORF">EV700_2068</name>
</gene>
<dbReference type="RefSeq" id="WP_130413395.1">
    <property type="nucleotide sequence ID" value="NZ_SHKX01000012.1"/>
</dbReference>
<keyword evidence="2" id="KW-0732">Signal</keyword>
<dbReference type="SUPFAM" id="SSF51261">
    <property type="entry name" value="Duplicated hybrid motif"/>
    <property type="match status" value="1"/>
</dbReference>
<reference evidence="4 5" key="1">
    <citation type="submission" date="2019-02" db="EMBL/GenBank/DDBJ databases">
        <title>Genomic Encyclopedia of Type Strains, Phase IV (KMG-IV): sequencing the most valuable type-strain genomes for metagenomic binning, comparative biology and taxonomic classification.</title>
        <authorList>
            <person name="Goeker M."/>
        </authorList>
    </citation>
    <scope>NUCLEOTIDE SEQUENCE [LARGE SCALE GENOMIC DNA]</scope>
    <source>
        <strain evidence="4 5">DSM 105135</strain>
    </source>
</reference>
<dbReference type="InterPro" id="IPR036779">
    <property type="entry name" value="LysM_dom_sf"/>
</dbReference>
<keyword evidence="5" id="KW-1185">Reference proteome</keyword>
<evidence type="ECO:0000259" key="3">
    <source>
        <dbReference type="PROSITE" id="PS51782"/>
    </source>
</evidence>
<organism evidence="4 5">
    <name type="scientific">Fluviicoccus keumensis</name>
    <dbReference type="NCBI Taxonomy" id="1435465"/>
    <lineage>
        <taxon>Bacteria</taxon>
        <taxon>Pseudomonadati</taxon>
        <taxon>Pseudomonadota</taxon>
        <taxon>Gammaproteobacteria</taxon>
        <taxon>Moraxellales</taxon>
        <taxon>Moraxellaceae</taxon>
        <taxon>Fluviicoccus</taxon>
    </lineage>
</organism>
<dbReference type="GO" id="GO:0032153">
    <property type="term" value="C:cell division site"/>
    <property type="evidence" value="ECO:0007669"/>
    <property type="project" value="TreeGrafter"/>
</dbReference>
<dbReference type="GO" id="GO:0004222">
    <property type="term" value="F:metalloendopeptidase activity"/>
    <property type="evidence" value="ECO:0007669"/>
    <property type="project" value="TreeGrafter"/>
</dbReference>
<dbReference type="AlphaFoldDB" id="A0A4Q7Z6H0"/>
<dbReference type="Pfam" id="PF01551">
    <property type="entry name" value="Peptidase_M23"/>
    <property type="match status" value="1"/>
</dbReference>
<comment type="similarity">
    <text evidence="1">Belongs to the E.coli NlpD/Haemophilus LppB family.</text>
</comment>
<comment type="caution">
    <text evidence="4">The sequence shown here is derived from an EMBL/GenBank/DDBJ whole genome shotgun (WGS) entry which is preliminary data.</text>
</comment>
<dbReference type="PANTHER" id="PTHR21666">
    <property type="entry name" value="PEPTIDASE-RELATED"/>
    <property type="match status" value="1"/>
</dbReference>
<keyword evidence="4" id="KW-0449">Lipoprotein</keyword>
<evidence type="ECO:0000313" key="5">
    <source>
        <dbReference type="Proteomes" id="UP000292423"/>
    </source>
</evidence>
<name>A0A4Q7Z6H0_9GAMM</name>
<feature type="signal peptide" evidence="2">
    <location>
        <begin position="1"/>
        <end position="20"/>
    </location>
</feature>
<dbReference type="InterPro" id="IPR050570">
    <property type="entry name" value="Cell_wall_metabolism_enzyme"/>
</dbReference>
<dbReference type="PANTHER" id="PTHR21666:SF263">
    <property type="entry name" value="MUREIN HYDROLASE ACTIVATOR NLPD"/>
    <property type="match status" value="1"/>
</dbReference>
<dbReference type="OrthoDB" id="9795421at2"/>
<dbReference type="Gene3D" id="3.10.350.10">
    <property type="entry name" value="LysM domain"/>
    <property type="match status" value="1"/>
</dbReference>
<feature type="chain" id="PRO_5020495853" evidence="2">
    <location>
        <begin position="21"/>
        <end position="301"/>
    </location>
</feature>
<evidence type="ECO:0000256" key="2">
    <source>
        <dbReference type="SAM" id="SignalP"/>
    </source>
</evidence>
<protein>
    <submittedName>
        <fullName evidence="4">Lipoprotein NlpD</fullName>
    </submittedName>
</protein>
<dbReference type="GO" id="GO:0009279">
    <property type="term" value="C:cell outer membrane"/>
    <property type="evidence" value="ECO:0007669"/>
    <property type="project" value="TreeGrafter"/>
</dbReference>
<dbReference type="InterPro" id="IPR018392">
    <property type="entry name" value="LysM"/>
</dbReference>
<evidence type="ECO:0000256" key="1">
    <source>
        <dbReference type="ARBA" id="ARBA00038420"/>
    </source>
</evidence>
<dbReference type="CDD" id="cd00118">
    <property type="entry name" value="LysM"/>
    <property type="match status" value="1"/>
</dbReference>
<dbReference type="SMART" id="SM00257">
    <property type="entry name" value="LysM"/>
    <property type="match status" value="1"/>
</dbReference>
<dbReference type="Gene3D" id="2.70.70.10">
    <property type="entry name" value="Glucose Permease (Domain IIA)"/>
    <property type="match status" value="1"/>
</dbReference>
<dbReference type="PROSITE" id="PS51257">
    <property type="entry name" value="PROKAR_LIPOPROTEIN"/>
    <property type="match status" value="1"/>
</dbReference>
<dbReference type="EMBL" id="SHKX01000012">
    <property type="protein sequence ID" value="RZU45249.1"/>
    <property type="molecule type" value="Genomic_DNA"/>
</dbReference>
<proteinExistence type="inferred from homology"/>
<sequence>MQYPRLRSGLSVALTLAVMACLPACTSLHQKPEAQPGATAEAKPKEPLPALSYPLYRVKSGDTLWAIAMHFDKDYKELARINSLDDKYTIYADQALRLEEEGKPEEPAKTVVKPPVTPPVVAAAKPATAKKPPKSAASSVAAAAAKPATGAVAKPAAAIAKTSPSVSSPVQPLPKSGSLKWGWPASGALLQRFSNEGVGSKGLDISGNRGDPVRAAAEGVVVYAGEGLVGYGKLIIVRHSEDYISAYAHNDRLIATEGQRVKLGQTIAELGSSGAERDKLHFEIRYKGKPIDPLTQLPAIN</sequence>
<dbReference type="Pfam" id="PF01476">
    <property type="entry name" value="LysM"/>
    <property type="match status" value="1"/>
</dbReference>
<dbReference type="InterPro" id="IPR016047">
    <property type="entry name" value="M23ase_b-sheet_dom"/>
</dbReference>
<evidence type="ECO:0000313" key="4">
    <source>
        <dbReference type="EMBL" id="RZU45249.1"/>
    </source>
</evidence>
<dbReference type="InterPro" id="IPR011055">
    <property type="entry name" value="Dup_hybrid_motif"/>
</dbReference>
<dbReference type="Proteomes" id="UP000292423">
    <property type="component" value="Unassembled WGS sequence"/>
</dbReference>
<accession>A0A4Q7Z6H0</accession>
<dbReference type="CDD" id="cd12797">
    <property type="entry name" value="M23_peptidase"/>
    <property type="match status" value="1"/>
</dbReference>
<dbReference type="PROSITE" id="PS51782">
    <property type="entry name" value="LYSM"/>
    <property type="match status" value="1"/>
</dbReference>
<feature type="domain" description="LysM" evidence="3">
    <location>
        <begin position="54"/>
        <end position="98"/>
    </location>
</feature>